<proteinExistence type="predicted"/>
<dbReference type="AlphaFoldDB" id="A0AAD9Q8X3"/>
<evidence type="ECO:0000313" key="1">
    <source>
        <dbReference type="EMBL" id="KAK2556875.1"/>
    </source>
</evidence>
<organism evidence="1 2">
    <name type="scientific">Acropora cervicornis</name>
    <name type="common">Staghorn coral</name>
    <dbReference type="NCBI Taxonomy" id="6130"/>
    <lineage>
        <taxon>Eukaryota</taxon>
        <taxon>Metazoa</taxon>
        <taxon>Cnidaria</taxon>
        <taxon>Anthozoa</taxon>
        <taxon>Hexacorallia</taxon>
        <taxon>Scleractinia</taxon>
        <taxon>Astrocoeniina</taxon>
        <taxon>Acroporidae</taxon>
        <taxon>Acropora</taxon>
    </lineage>
</organism>
<gene>
    <name evidence="1" type="ORF">P5673_021088</name>
</gene>
<dbReference type="EMBL" id="JARQWQ010000053">
    <property type="protein sequence ID" value="KAK2556875.1"/>
    <property type="molecule type" value="Genomic_DNA"/>
</dbReference>
<name>A0AAD9Q8X3_ACRCE</name>
<evidence type="ECO:0000313" key="2">
    <source>
        <dbReference type="Proteomes" id="UP001249851"/>
    </source>
</evidence>
<comment type="caution">
    <text evidence="1">The sequence shown here is derived from an EMBL/GenBank/DDBJ whole genome shotgun (WGS) entry which is preliminary data.</text>
</comment>
<reference evidence="1" key="2">
    <citation type="journal article" date="2023" name="Science">
        <title>Genomic signatures of disease resistance in endangered staghorn corals.</title>
        <authorList>
            <person name="Vollmer S.V."/>
            <person name="Selwyn J.D."/>
            <person name="Despard B.A."/>
            <person name="Roesel C.L."/>
        </authorList>
    </citation>
    <scope>NUCLEOTIDE SEQUENCE</scope>
    <source>
        <strain evidence="1">K2</strain>
    </source>
</reference>
<accession>A0AAD9Q8X3</accession>
<protein>
    <submittedName>
        <fullName evidence="1">Uncharacterized protein</fullName>
    </submittedName>
</protein>
<sequence>MDKGRLQQQVSRTFCYGLRRNPSHQCKDKCNTVSYTHLGSRNDIDECPDPLESTDWVNSELLYLIPEWHVDIDVGRVCRQLVARQKPLDHSGRLLVHGQFRLSCVTSDIPAPVRQENWQQNKEIL</sequence>
<dbReference type="Proteomes" id="UP001249851">
    <property type="component" value="Unassembled WGS sequence"/>
</dbReference>
<keyword evidence="2" id="KW-1185">Reference proteome</keyword>
<reference evidence="1" key="1">
    <citation type="journal article" date="2023" name="G3 (Bethesda)">
        <title>Whole genome assembly and annotation of the endangered Caribbean coral Acropora cervicornis.</title>
        <authorList>
            <person name="Selwyn J.D."/>
            <person name="Vollmer S.V."/>
        </authorList>
    </citation>
    <scope>NUCLEOTIDE SEQUENCE</scope>
    <source>
        <strain evidence="1">K2</strain>
    </source>
</reference>